<evidence type="ECO:0000256" key="5">
    <source>
        <dbReference type="ARBA" id="ARBA00022801"/>
    </source>
</evidence>
<feature type="binding site" evidence="7">
    <location>
        <position position="115"/>
    </location>
    <ligand>
        <name>Mg(2+)</name>
        <dbReference type="ChEBI" id="CHEBI:18420"/>
    </ligand>
</feature>
<feature type="binding site" evidence="7">
    <location>
        <position position="18"/>
    </location>
    <ligand>
        <name>Mg(2+)</name>
        <dbReference type="ChEBI" id="CHEBI:18420"/>
    </ligand>
</feature>
<dbReference type="Proteomes" id="UP000589520">
    <property type="component" value="Unassembled WGS sequence"/>
</dbReference>
<keyword evidence="5 8" id="KW-0378">Hydrolase</keyword>
<evidence type="ECO:0000256" key="6">
    <source>
        <dbReference type="ARBA" id="ARBA00022842"/>
    </source>
</evidence>
<evidence type="ECO:0000256" key="4">
    <source>
        <dbReference type="ARBA" id="ARBA00022723"/>
    </source>
</evidence>
<evidence type="ECO:0000256" key="7">
    <source>
        <dbReference type="PIRSR" id="PIRSR006118-2"/>
    </source>
</evidence>
<organism evidence="8 9">
    <name type="scientific">Granulicella arctica</name>
    <dbReference type="NCBI Taxonomy" id="940613"/>
    <lineage>
        <taxon>Bacteria</taxon>
        <taxon>Pseudomonadati</taxon>
        <taxon>Acidobacteriota</taxon>
        <taxon>Terriglobia</taxon>
        <taxon>Terriglobales</taxon>
        <taxon>Acidobacteriaceae</taxon>
        <taxon>Granulicella</taxon>
    </lineage>
</organism>
<comment type="caution">
    <text evidence="8">The sequence shown here is derived from an EMBL/GenBank/DDBJ whole genome shotgun (WGS) entry which is preliminary data.</text>
</comment>
<dbReference type="EMBL" id="JACCCW010000001">
    <property type="protein sequence ID" value="NYF79289.1"/>
    <property type="molecule type" value="Genomic_DNA"/>
</dbReference>
<dbReference type="InterPro" id="IPR023214">
    <property type="entry name" value="HAD_sf"/>
</dbReference>
<name>A0A7Y9PGG7_9BACT</name>
<dbReference type="PANTHER" id="PTHR21485:SF3">
    <property type="entry name" value="N-ACYLNEURAMINATE CYTIDYLYLTRANSFERASE"/>
    <property type="match status" value="1"/>
</dbReference>
<dbReference type="GO" id="GO:0008781">
    <property type="term" value="F:N-acylneuraminate cytidylyltransferase activity"/>
    <property type="evidence" value="ECO:0007669"/>
    <property type="project" value="TreeGrafter"/>
</dbReference>
<dbReference type="SFLD" id="SFLDG01138">
    <property type="entry name" value="C1.6.2:_Deoxy-d-mannose-octulo"/>
    <property type="match status" value="1"/>
</dbReference>
<dbReference type="AlphaFoldDB" id="A0A7Y9PGG7"/>
<dbReference type="EC" id="3.1.3.45" evidence="8"/>
<dbReference type="SFLD" id="SFLDS00003">
    <property type="entry name" value="Haloacid_Dehalogenase"/>
    <property type="match status" value="1"/>
</dbReference>
<dbReference type="InterPro" id="IPR036412">
    <property type="entry name" value="HAD-like_sf"/>
</dbReference>
<dbReference type="FunFam" id="3.40.50.1000:FF:000029">
    <property type="entry name" value="3-deoxy-D-manno-octulosonate 8-phosphate phosphatase KdsC"/>
    <property type="match status" value="1"/>
</dbReference>
<evidence type="ECO:0000313" key="8">
    <source>
        <dbReference type="EMBL" id="NYF79289.1"/>
    </source>
</evidence>
<dbReference type="GO" id="GO:0046872">
    <property type="term" value="F:metal ion binding"/>
    <property type="evidence" value="ECO:0007669"/>
    <property type="project" value="UniProtKB-KW"/>
</dbReference>
<dbReference type="SUPFAM" id="SSF56784">
    <property type="entry name" value="HAD-like"/>
    <property type="match status" value="1"/>
</dbReference>
<dbReference type="GO" id="GO:0019143">
    <property type="term" value="F:3-deoxy-manno-octulosonate-8-phosphatase activity"/>
    <property type="evidence" value="ECO:0007669"/>
    <property type="project" value="UniProtKB-EC"/>
</dbReference>
<comment type="subunit">
    <text evidence="3">Homotetramer.</text>
</comment>
<evidence type="ECO:0000256" key="1">
    <source>
        <dbReference type="ARBA" id="ARBA00001946"/>
    </source>
</evidence>
<protein>
    <submittedName>
        <fullName evidence="8">3-deoxy-D-manno-octulosonate 8-phosphate phosphatase (KDO 8-P phosphatase)</fullName>
        <ecNumber evidence="8">3.1.3.45</ecNumber>
    </submittedName>
</protein>
<evidence type="ECO:0000256" key="2">
    <source>
        <dbReference type="ARBA" id="ARBA00005893"/>
    </source>
</evidence>
<dbReference type="SFLD" id="SFLDG01136">
    <property type="entry name" value="C1.6:_Phosphoserine_Phosphatas"/>
    <property type="match status" value="1"/>
</dbReference>
<dbReference type="PANTHER" id="PTHR21485">
    <property type="entry name" value="HAD SUPERFAMILY MEMBERS CMAS AND KDSC"/>
    <property type="match status" value="1"/>
</dbReference>
<keyword evidence="6 7" id="KW-0460">Magnesium</keyword>
<comment type="cofactor">
    <cofactor evidence="1 7">
        <name>Mg(2+)</name>
        <dbReference type="ChEBI" id="CHEBI:18420"/>
    </cofactor>
</comment>
<dbReference type="Gene3D" id="3.40.50.1000">
    <property type="entry name" value="HAD superfamily/HAD-like"/>
    <property type="match status" value="1"/>
</dbReference>
<dbReference type="RefSeq" id="WP_246301644.1">
    <property type="nucleotide sequence ID" value="NZ_JACCCW010000001.1"/>
</dbReference>
<dbReference type="InterPro" id="IPR010023">
    <property type="entry name" value="KdsC_fam"/>
</dbReference>
<proteinExistence type="inferred from homology"/>
<comment type="similarity">
    <text evidence="2">Belongs to the KdsC family.</text>
</comment>
<dbReference type="NCBIfam" id="TIGR01670">
    <property type="entry name" value="KdsC-phosphatas"/>
    <property type="match status" value="1"/>
</dbReference>
<feature type="binding site" evidence="7">
    <location>
        <position position="20"/>
    </location>
    <ligand>
        <name>substrate</name>
    </ligand>
</feature>
<reference evidence="8 9" key="1">
    <citation type="submission" date="2020-07" db="EMBL/GenBank/DDBJ databases">
        <title>Genomic Encyclopedia of Type Strains, Phase IV (KMG-V): Genome sequencing to study the core and pangenomes of soil and plant-associated prokaryotes.</title>
        <authorList>
            <person name="Whitman W."/>
        </authorList>
    </citation>
    <scope>NUCLEOTIDE SEQUENCE [LARGE SCALE GENOMIC DNA]</scope>
    <source>
        <strain evidence="8 9">X4EP2</strain>
    </source>
</reference>
<evidence type="ECO:0000256" key="3">
    <source>
        <dbReference type="ARBA" id="ARBA00011881"/>
    </source>
</evidence>
<keyword evidence="9" id="KW-1185">Reference proteome</keyword>
<dbReference type="Pfam" id="PF08282">
    <property type="entry name" value="Hydrolase_3"/>
    <property type="match status" value="1"/>
</dbReference>
<sequence length="195" mass="20707">MSMSPEDRARKIKVIIFDVDGVLTDGQIFVIPGPDGKGIEAKGFAAHDGLGISLARLGGLRVGIITKRNSQTVAIRANDLKLEFIYQGQHHKLSAMNEIVVKAGIAVDELAYVGDDIVDLPILRVCGLAIATANARAEVKSSCHYTTPNPGGQGAGRDAIDFILKAQGSLERVIEQYLDAENPVAQQADVGTGNM</sequence>
<keyword evidence="4 7" id="KW-0479">Metal-binding</keyword>
<evidence type="ECO:0000313" key="9">
    <source>
        <dbReference type="Proteomes" id="UP000589520"/>
    </source>
</evidence>
<dbReference type="PIRSF" id="PIRSF006118">
    <property type="entry name" value="KDO8-P_Ptase"/>
    <property type="match status" value="1"/>
</dbReference>
<dbReference type="InterPro" id="IPR050793">
    <property type="entry name" value="CMP-NeuNAc_synthase"/>
</dbReference>
<gene>
    <name evidence="8" type="ORF">HDF17_001576</name>
</gene>
<accession>A0A7Y9PGG7</accession>